<dbReference type="AlphaFoldDB" id="A0A367WJB0"/>
<keyword evidence="1" id="KW-0808">Transferase</keyword>
<dbReference type="SUPFAM" id="SSF52540">
    <property type="entry name" value="P-loop containing nucleoside triphosphate hydrolases"/>
    <property type="match status" value="1"/>
</dbReference>
<evidence type="ECO:0000313" key="3">
    <source>
        <dbReference type="Proteomes" id="UP000252255"/>
    </source>
</evidence>
<dbReference type="OrthoDB" id="9800698at2"/>
<dbReference type="GO" id="GO:0008476">
    <property type="term" value="F:protein-tyrosine sulfotransferase activity"/>
    <property type="evidence" value="ECO:0007669"/>
    <property type="project" value="InterPro"/>
</dbReference>
<dbReference type="Proteomes" id="UP000252255">
    <property type="component" value="Unassembled WGS sequence"/>
</dbReference>
<dbReference type="Pfam" id="PF13469">
    <property type="entry name" value="Sulfotransfer_3"/>
    <property type="match status" value="1"/>
</dbReference>
<dbReference type="InterPro" id="IPR026634">
    <property type="entry name" value="TPST-like"/>
</dbReference>
<dbReference type="Gene3D" id="1.25.40.10">
    <property type="entry name" value="Tetratricopeptide repeat domain"/>
    <property type="match status" value="1"/>
</dbReference>
<dbReference type="RefSeq" id="WP_114100060.1">
    <property type="nucleotide sequence ID" value="NZ_JPWI01000020.1"/>
</dbReference>
<dbReference type="PANTHER" id="PTHR12788">
    <property type="entry name" value="PROTEIN-TYROSINE SULFOTRANSFERASE 2"/>
    <property type="match status" value="1"/>
</dbReference>
<evidence type="ECO:0000256" key="1">
    <source>
        <dbReference type="ARBA" id="ARBA00022679"/>
    </source>
</evidence>
<dbReference type="InterPro" id="IPR011990">
    <property type="entry name" value="TPR-like_helical_dom_sf"/>
</dbReference>
<dbReference type="Gene3D" id="3.40.50.300">
    <property type="entry name" value="P-loop containing nucleotide triphosphate hydrolases"/>
    <property type="match status" value="1"/>
</dbReference>
<protein>
    <recommendedName>
        <fullName evidence="4">Sulfotransferase</fullName>
    </recommendedName>
</protein>
<sequence>MSSVNAQTPEDVLKKAQELWKRGKEQETYQLCATYLRTHSNDGQLLHFFAGVLEKQGNIFGALKHLEFACKAPNPQNRYFLDLAKLMIKQNMYLEAQNVLNVAMKRDPADPEIQAQLASTLILNGLFDHGVKLFNHVMVTSPSDWQRWNLYAHSVAKSSRPSQAVALFEQALEVAHAAIKNKQTLPVPAPKPSEVARIEINRADLLKTIGDKKGCEAAIRAALGHSKYFARAWAELATLKAFGDDDFAAVEKMIRSEKSKLSKTDLQHLHYALGLAYMTRGDGKTAMDHYFTANRYQREQIDYNEESTLGFLKKLPDFFTPESIARNTLRETGDEQQFIFIVGMPRSGSSLLEQILDSHTDAFGVGEIRTLPNLLKRAYGDAFPSLPAHEKLLADPKRLAMFAKAYRDEVLRMLPPEAIRDGNPPRYIVDKMLGNFVSVGLITMAFPNSKIIHSRRDPLDTGFSCFTHFFGDGHKYLCDLREIGHFYLAYRDLMTHWEKTLRPDQLITIDYEKVIADLDHEARRLINFLDLEWQDACLRFYDNKREVRTHSALEVRQPVYQSSVERWRPYQKELAPLIEALGIKPD</sequence>
<name>A0A367WJB0_9PROT</name>
<gene>
    <name evidence="2" type="ORF">TH30_21705</name>
</gene>
<dbReference type="EMBL" id="JPWI01000020">
    <property type="protein sequence ID" value="RCK41546.1"/>
    <property type="molecule type" value="Genomic_DNA"/>
</dbReference>
<evidence type="ECO:0000313" key="2">
    <source>
        <dbReference type="EMBL" id="RCK41546.1"/>
    </source>
</evidence>
<comment type="caution">
    <text evidence="2">The sequence shown here is derived from an EMBL/GenBank/DDBJ whole genome shotgun (WGS) entry which is preliminary data.</text>
</comment>
<dbReference type="InterPro" id="IPR027417">
    <property type="entry name" value="P-loop_NTPase"/>
</dbReference>
<evidence type="ECO:0008006" key="4">
    <source>
        <dbReference type="Google" id="ProtNLM"/>
    </source>
</evidence>
<organism evidence="2 3">
    <name type="scientific">Thalassospira profundimaris</name>
    <dbReference type="NCBI Taxonomy" id="502049"/>
    <lineage>
        <taxon>Bacteria</taxon>
        <taxon>Pseudomonadati</taxon>
        <taxon>Pseudomonadota</taxon>
        <taxon>Alphaproteobacteria</taxon>
        <taxon>Rhodospirillales</taxon>
        <taxon>Thalassospiraceae</taxon>
        <taxon>Thalassospira</taxon>
    </lineage>
</organism>
<accession>A0A367WJB0</accession>
<dbReference type="SUPFAM" id="SSF48452">
    <property type="entry name" value="TPR-like"/>
    <property type="match status" value="2"/>
</dbReference>
<reference evidence="2 3" key="1">
    <citation type="submission" date="2014-07" db="EMBL/GenBank/DDBJ databases">
        <title>Draft genome sequence of Thalassospira profundimaris PR54-5.</title>
        <authorList>
            <person name="Lai Q."/>
            <person name="Shao Z."/>
        </authorList>
    </citation>
    <scope>NUCLEOTIDE SEQUENCE [LARGE SCALE GENOMIC DNA]</scope>
    <source>
        <strain evidence="2 3">PR54-5</strain>
    </source>
</reference>
<proteinExistence type="predicted"/>
<dbReference type="PANTHER" id="PTHR12788:SF10">
    <property type="entry name" value="PROTEIN-TYROSINE SULFOTRANSFERASE"/>
    <property type="match status" value="1"/>
</dbReference>